<reference evidence="2" key="1">
    <citation type="submission" date="2008-07" db="EMBL/GenBank/DDBJ databases">
        <title>Annotation of Ajellomyces capsulatus strain H88.</title>
        <authorList>
            <person name="Champion M."/>
            <person name="Cuomo C."/>
            <person name="Ma L.-J."/>
            <person name="Henn M.R."/>
            <person name="Sil A."/>
            <person name="Goldman B."/>
            <person name="Young S.K."/>
            <person name="Kodira C.D."/>
            <person name="Zeng Q."/>
            <person name="Koehrsen M."/>
            <person name="Alvarado L."/>
            <person name="Berlin A."/>
            <person name="Borenstein D."/>
            <person name="Chen Z."/>
            <person name="Engels R."/>
            <person name="Freedman E."/>
            <person name="Gellesch M."/>
            <person name="Goldberg J."/>
            <person name="Griggs A."/>
            <person name="Gujja S."/>
            <person name="Heiman D."/>
            <person name="Hepburn T."/>
            <person name="Howarth C."/>
            <person name="Jen D."/>
            <person name="Larson L."/>
            <person name="Lewis B."/>
            <person name="Mehta T."/>
            <person name="Park D."/>
            <person name="Pearson M."/>
            <person name="Roberts A."/>
            <person name="Saif S."/>
            <person name="Shea T."/>
            <person name="Shenoy N."/>
            <person name="Sisk P."/>
            <person name="Stolte C."/>
            <person name="Sykes S."/>
            <person name="Walk T."/>
            <person name="White J."/>
            <person name="Yandava C."/>
            <person name="Klein B."/>
            <person name="McEwen J.G."/>
            <person name="Puccia R."/>
            <person name="Goldman G.H."/>
            <person name="Felipe M.S."/>
            <person name="Nino-Vega G."/>
            <person name="San-Blas G."/>
            <person name="Taylor J."/>
            <person name="Mendoza L."/>
            <person name="Galagan J."/>
            <person name="Nusbaum C."/>
            <person name="Birren B."/>
        </authorList>
    </citation>
    <scope>NUCLEOTIDE SEQUENCE [LARGE SCALE GENOMIC DNA]</scope>
    <source>
        <strain evidence="2">H88</strain>
    </source>
</reference>
<dbReference type="Proteomes" id="UP000008142">
    <property type="component" value="Unassembled WGS sequence"/>
</dbReference>
<dbReference type="EMBL" id="DS990638">
    <property type="protein sequence ID" value="EGC45346.1"/>
    <property type="molecule type" value="Genomic_DNA"/>
</dbReference>
<dbReference type="HOGENOM" id="CLU_2049011_0_0_1"/>
<organism evidence="2">
    <name type="scientific">Ajellomyces capsulatus (strain H88)</name>
    <name type="common">Darling's disease fungus</name>
    <name type="synonym">Histoplasma capsulatum</name>
    <dbReference type="NCBI Taxonomy" id="544711"/>
    <lineage>
        <taxon>Eukaryota</taxon>
        <taxon>Fungi</taxon>
        <taxon>Dikarya</taxon>
        <taxon>Ascomycota</taxon>
        <taxon>Pezizomycotina</taxon>
        <taxon>Eurotiomycetes</taxon>
        <taxon>Eurotiomycetidae</taxon>
        <taxon>Onygenales</taxon>
        <taxon>Ajellomycetaceae</taxon>
        <taxon>Histoplasma</taxon>
    </lineage>
</organism>
<dbReference type="AlphaFoldDB" id="F0UDY5"/>
<proteinExistence type="predicted"/>
<sequence length="120" mass="12959">MPDTAQFGAFSNLDVCSSCWQSFGTVLEFVVDSRACVCEGIGVKRPPNQRAFGFPVDRVISIILNQSGQFILSLAVEQFSSSSTSFSRSWGFVSPFQHQLSNAAGIAEGQAVLCPLKLHP</sequence>
<evidence type="ECO:0000313" key="1">
    <source>
        <dbReference type="EMBL" id="EGC45346.1"/>
    </source>
</evidence>
<accession>F0UDY5</accession>
<protein>
    <submittedName>
        <fullName evidence="1">Predicted protein</fullName>
    </submittedName>
</protein>
<gene>
    <name evidence="1" type="ORF">HCEG_04561</name>
</gene>
<name>F0UDY5_AJEC8</name>
<evidence type="ECO:0000313" key="2">
    <source>
        <dbReference type="Proteomes" id="UP000008142"/>
    </source>
</evidence>